<proteinExistence type="predicted"/>
<gene>
    <name evidence="3" type="primary">LOC127565603</name>
</gene>
<feature type="chain" id="PRO_5039150495" evidence="1">
    <location>
        <begin position="20"/>
        <end position="182"/>
    </location>
</feature>
<dbReference type="PANTHER" id="PTHR20898:SF0">
    <property type="entry name" value="DAEDALUS ON 3-RELATED"/>
    <property type="match status" value="1"/>
</dbReference>
<keyword evidence="1" id="KW-0732">Signal</keyword>
<reference evidence="3" key="1">
    <citation type="submission" date="2025-08" db="UniProtKB">
        <authorList>
            <consortium name="RefSeq"/>
        </authorList>
    </citation>
    <scope>IDENTIFICATION</scope>
    <source>
        <strain evidence="3">15112-1751.03</strain>
        <tissue evidence="3">Whole Adult</tissue>
    </source>
</reference>
<evidence type="ECO:0000313" key="2">
    <source>
        <dbReference type="Proteomes" id="UP000515160"/>
    </source>
</evidence>
<dbReference type="PANTHER" id="PTHR20898">
    <property type="entry name" value="DAEDALUS ON 3-RELATED-RELATED"/>
    <property type="match status" value="1"/>
</dbReference>
<dbReference type="Proteomes" id="UP000515160">
    <property type="component" value="Chromosome 3"/>
</dbReference>
<evidence type="ECO:0000313" key="3">
    <source>
        <dbReference type="RefSeq" id="XP_051860865.1"/>
    </source>
</evidence>
<dbReference type="AlphaFoldDB" id="A0A9C6SX40"/>
<dbReference type="InterPro" id="IPR010512">
    <property type="entry name" value="DUF1091"/>
</dbReference>
<sequence>MNNICRLTLLQLLIAASLAKKLVIVWKTFDCVINPEIIPSHRCIIIEPDKNLLTAEIEYNRDFKHYNASFALHLPQPPFNEFTKHFETEIDICEFFRGSYKNKNFIGPAYKSMTRISNMPKGCPQRKGLYYYRNMSIADNIPAFLPRNPIKITLDFYLLKTPILNVTLIGRLAYTTKHKKKP</sequence>
<organism evidence="2 3">
    <name type="scientific">Drosophila albomicans</name>
    <name type="common">Fruit fly</name>
    <dbReference type="NCBI Taxonomy" id="7291"/>
    <lineage>
        <taxon>Eukaryota</taxon>
        <taxon>Metazoa</taxon>
        <taxon>Ecdysozoa</taxon>
        <taxon>Arthropoda</taxon>
        <taxon>Hexapoda</taxon>
        <taxon>Insecta</taxon>
        <taxon>Pterygota</taxon>
        <taxon>Neoptera</taxon>
        <taxon>Endopterygota</taxon>
        <taxon>Diptera</taxon>
        <taxon>Brachycera</taxon>
        <taxon>Muscomorpha</taxon>
        <taxon>Ephydroidea</taxon>
        <taxon>Drosophilidae</taxon>
        <taxon>Drosophila</taxon>
    </lineage>
</organism>
<keyword evidence="2" id="KW-1185">Reference proteome</keyword>
<accession>A0A9C6SX40</accession>
<protein>
    <submittedName>
        <fullName evidence="3">Uncharacterized protein LOC127565603</fullName>
    </submittedName>
</protein>
<name>A0A9C6SX40_DROAB</name>
<dbReference type="OrthoDB" id="8186735at2759"/>
<evidence type="ECO:0000256" key="1">
    <source>
        <dbReference type="SAM" id="SignalP"/>
    </source>
</evidence>
<dbReference type="SMART" id="SM00697">
    <property type="entry name" value="DM8"/>
    <property type="match status" value="1"/>
</dbReference>
<dbReference type="RefSeq" id="XP_051860865.1">
    <property type="nucleotide sequence ID" value="XM_052004905.1"/>
</dbReference>
<dbReference type="GeneID" id="127565603"/>
<dbReference type="Pfam" id="PF06477">
    <property type="entry name" value="DUF1091"/>
    <property type="match status" value="1"/>
</dbReference>
<feature type="signal peptide" evidence="1">
    <location>
        <begin position="1"/>
        <end position="19"/>
    </location>
</feature>